<protein>
    <recommendedName>
        <fullName evidence="5">Glutamine amidotransferase type-2 domain-containing protein</fullName>
    </recommendedName>
</protein>
<dbReference type="CDD" id="cd00352">
    <property type="entry name" value="Gn_AT_II"/>
    <property type="match status" value="1"/>
</dbReference>
<gene>
    <name evidence="3" type="ORF">AOZ06_04860</name>
</gene>
<proteinExistence type="predicted"/>
<name>A0A0N9HP29_9PSEU</name>
<feature type="region of interest" description="Disordered" evidence="2">
    <location>
        <begin position="270"/>
        <end position="294"/>
    </location>
</feature>
<evidence type="ECO:0008006" key="5">
    <source>
        <dbReference type="Google" id="ProtNLM"/>
    </source>
</evidence>
<dbReference type="InterPro" id="IPR029055">
    <property type="entry name" value="Ntn_hydrolases_N"/>
</dbReference>
<evidence type="ECO:0000256" key="2">
    <source>
        <dbReference type="SAM" id="MobiDB-lite"/>
    </source>
</evidence>
<dbReference type="Gene3D" id="3.60.20.10">
    <property type="entry name" value="Glutamine Phosphoribosylpyrophosphate, subunit 1, domain 1"/>
    <property type="match status" value="1"/>
</dbReference>
<dbReference type="STRING" id="860235.AOZ06_04860"/>
<dbReference type="RefSeq" id="WP_054288317.1">
    <property type="nucleotide sequence ID" value="NZ_CP012752.1"/>
</dbReference>
<evidence type="ECO:0000313" key="4">
    <source>
        <dbReference type="Proteomes" id="UP000063699"/>
    </source>
</evidence>
<sequence>MLTFFPEHVTPDETALGNGVAFNPHGHGFAIVADGRIIVERDMNGRELIERFITAREEYPSGPALFHSRLATAGEITVANCHPFRVGGDANTVLAHNGIMPARVQPTKYDPRSDTRILAEDFLAGEPFGPLSTERARRRMQKWITGSNKVVILTVNPRYRRQAYVLHEDEGIWHRGIWYSNDDYRGLPYGHLRWTGTGCGACGAPSDPYSAGRVCGTCCSCLDCYELVDNCTCVVVGDDATYKPGHIVLGQAPQGSGFRRDAAADSIRPIGGPSIPTQFNPDAPMLPTLAEHDR</sequence>
<dbReference type="Proteomes" id="UP000063699">
    <property type="component" value="Chromosome"/>
</dbReference>
<dbReference type="KEGG" id="kphy:AOZ06_04860"/>
<keyword evidence="4" id="KW-1185">Reference proteome</keyword>
<dbReference type="AlphaFoldDB" id="A0A0N9HP29"/>
<accession>A0A0N9HP29</accession>
<dbReference type="OrthoDB" id="1094040at2"/>
<evidence type="ECO:0000256" key="1">
    <source>
        <dbReference type="ARBA" id="ARBA00022962"/>
    </source>
</evidence>
<reference evidence="3 4" key="1">
    <citation type="submission" date="2015-07" db="EMBL/GenBank/DDBJ databases">
        <title>Genome sequencing of Kibdelosporangium phytohabitans.</title>
        <authorList>
            <person name="Qin S."/>
            <person name="Xing K."/>
        </authorList>
    </citation>
    <scope>NUCLEOTIDE SEQUENCE [LARGE SCALE GENOMIC DNA]</scope>
    <source>
        <strain evidence="3 4">KLBMP1111</strain>
    </source>
</reference>
<dbReference type="InterPro" id="IPR026869">
    <property type="entry name" value="EgtC-like"/>
</dbReference>
<evidence type="ECO:0000313" key="3">
    <source>
        <dbReference type="EMBL" id="ALG06341.1"/>
    </source>
</evidence>
<keyword evidence="1" id="KW-0315">Glutamine amidotransferase</keyword>
<organism evidence="3 4">
    <name type="scientific">Kibdelosporangium phytohabitans</name>
    <dbReference type="NCBI Taxonomy" id="860235"/>
    <lineage>
        <taxon>Bacteria</taxon>
        <taxon>Bacillati</taxon>
        <taxon>Actinomycetota</taxon>
        <taxon>Actinomycetes</taxon>
        <taxon>Pseudonocardiales</taxon>
        <taxon>Pseudonocardiaceae</taxon>
        <taxon>Kibdelosporangium</taxon>
    </lineage>
</organism>
<dbReference type="SUPFAM" id="SSF56235">
    <property type="entry name" value="N-terminal nucleophile aminohydrolases (Ntn hydrolases)"/>
    <property type="match status" value="1"/>
</dbReference>
<dbReference type="Pfam" id="PF13230">
    <property type="entry name" value="GATase_4"/>
    <property type="match status" value="1"/>
</dbReference>
<dbReference type="EMBL" id="CP012752">
    <property type="protein sequence ID" value="ALG06341.1"/>
    <property type="molecule type" value="Genomic_DNA"/>
</dbReference>